<evidence type="ECO:0000259" key="7">
    <source>
        <dbReference type="PROSITE" id="PS50893"/>
    </source>
</evidence>
<dbReference type="GO" id="GO:0140359">
    <property type="term" value="F:ABC-type transporter activity"/>
    <property type="evidence" value="ECO:0007669"/>
    <property type="project" value="InterPro"/>
</dbReference>
<keyword evidence="2" id="KW-0813">Transport</keyword>
<dbReference type="GO" id="GO:0016887">
    <property type="term" value="F:ATP hydrolysis activity"/>
    <property type="evidence" value="ECO:0007669"/>
    <property type="project" value="InterPro"/>
</dbReference>
<dbReference type="PANTHER" id="PTHR11384">
    <property type="entry name" value="ATP-BINDING CASSETTE, SUB-FAMILY D MEMBER"/>
    <property type="match status" value="1"/>
</dbReference>
<dbReference type="Gene3D" id="3.40.50.300">
    <property type="entry name" value="P-loop containing nucleotide triphosphate hydrolases"/>
    <property type="match status" value="1"/>
</dbReference>
<reference evidence="8" key="2">
    <citation type="submission" date="2022-01" db="EMBL/GenBank/DDBJ databases">
        <authorList>
            <person name="Hirooka S."/>
            <person name="Miyagishima S.Y."/>
        </authorList>
    </citation>
    <scope>NUCLEOTIDE SEQUENCE</scope>
    <source>
        <strain evidence="8">NBRC 102759</strain>
    </source>
</reference>
<dbReference type="GO" id="GO:0007031">
    <property type="term" value="P:peroxisome organization"/>
    <property type="evidence" value="ECO:0007669"/>
    <property type="project" value="TreeGrafter"/>
</dbReference>
<comment type="similarity">
    <text evidence="1">Belongs to the ABC transporter superfamily. ABCD family. Peroxisomal fatty acyl CoA transporter (TC 3.A.1.203) subfamily.</text>
</comment>
<name>A0A9C7URN3_9RHOD</name>
<feature type="transmembrane region" description="Helical" evidence="6">
    <location>
        <begin position="50"/>
        <end position="70"/>
    </location>
</feature>
<dbReference type="GO" id="GO:0005778">
    <property type="term" value="C:peroxisomal membrane"/>
    <property type="evidence" value="ECO:0007669"/>
    <property type="project" value="TreeGrafter"/>
</dbReference>
<keyword evidence="9" id="KW-1185">Reference proteome</keyword>
<evidence type="ECO:0000256" key="4">
    <source>
        <dbReference type="ARBA" id="ARBA00022989"/>
    </source>
</evidence>
<dbReference type="GO" id="GO:0006635">
    <property type="term" value="P:fatty acid beta-oxidation"/>
    <property type="evidence" value="ECO:0007669"/>
    <property type="project" value="TreeGrafter"/>
</dbReference>
<dbReference type="InterPro" id="IPR036640">
    <property type="entry name" value="ABC1_TM_sf"/>
</dbReference>
<dbReference type="GO" id="GO:0005524">
    <property type="term" value="F:ATP binding"/>
    <property type="evidence" value="ECO:0007669"/>
    <property type="project" value="InterPro"/>
</dbReference>
<dbReference type="GO" id="GO:0015910">
    <property type="term" value="P:long-chain fatty acid import into peroxisome"/>
    <property type="evidence" value="ECO:0007669"/>
    <property type="project" value="TreeGrafter"/>
</dbReference>
<proteinExistence type="inferred from homology"/>
<dbReference type="Pfam" id="PF00005">
    <property type="entry name" value="ABC_tran"/>
    <property type="match status" value="1"/>
</dbReference>
<dbReference type="InterPro" id="IPR003439">
    <property type="entry name" value="ABC_transporter-like_ATP-bd"/>
</dbReference>
<dbReference type="EMBL" id="BQMJ01000041">
    <property type="protein sequence ID" value="GJQ13194.1"/>
    <property type="molecule type" value="Genomic_DNA"/>
</dbReference>
<feature type="domain" description="ABC transporter" evidence="7">
    <location>
        <begin position="386"/>
        <end position="594"/>
    </location>
</feature>
<evidence type="ECO:0000256" key="6">
    <source>
        <dbReference type="SAM" id="Phobius"/>
    </source>
</evidence>
<dbReference type="GO" id="GO:0005324">
    <property type="term" value="F:long-chain fatty acid transmembrane transporter activity"/>
    <property type="evidence" value="ECO:0007669"/>
    <property type="project" value="TreeGrafter"/>
</dbReference>
<gene>
    <name evidence="8" type="ORF">GpartN1_g4985.t1</name>
</gene>
<dbReference type="InterPro" id="IPR011527">
    <property type="entry name" value="ABC1_TM_dom"/>
</dbReference>
<keyword evidence="5 6" id="KW-0472">Membrane</keyword>
<dbReference type="AlphaFoldDB" id="A0A9C7URN3"/>
<feature type="transmembrane region" description="Helical" evidence="6">
    <location>
        <begin position="90"/>
        <end position="108"/>
    </location>
</feature>
<feature type="transmembrane region" description="Helical" evidence="6">
    <location>
        <begin position="325"/>
        <end position="344"/>
    </location>
</feature>
<dbReference type="InterPro" id="IPR027417">
    <property type="entry name" value="P-loop_NTPase"/>
</dbReference>
<dbReference type="InterPro" id="IPR017871">
    <property type="entry name" value="ABC_transporter-like_CS"/>
</dbReference>
<dbReference type="GO" id="GO:0042760">
    <property type="term" value="P:very long-chain fatty acid catabolic process"/>
    <property type="evidence" value="ECO:0007669"/>
    <property type="project" value="TreeGrafter"/>
</dbReference>
<dbReference type="OrthoDB" id="422637at2759"/>
<evidence type="ECO:0000256" key="1">
    <source>
        <dbReference type="ARBA" id="ARBA00008575"/>
    </source>
</evidence>
<dbReference type="SUPFAM" id="SSF52540">
    <property type="entry name" value="P-loop containing nucleoside triphosphate hydrolases"/>
    <property type="match status" value="1"/>
</dbReference>
<comment type="caution">
    <text evidence="8">The sequence shown here is derived from an EMBL/GenBank/DDBJ whole genome shotgun (WGS) entry which is preliminary data.</text>
</comment>
<organism evidence="8 9">
    <name type="scientific">Galdieria partita</name>
    <dbReference type="NCBI Taxonomy" id="83374"/>
    <lineage>
        <taxon>Eukaryota</taxon>
        <taxon>Rhodophyta</taxon>
        <taxon>Bangiophyceae</taxon>
        <taxon>Galdieriales</taxon>
        <taxon>Galdieriaceae</taxon>
        <taxon>Galdieria</taxon>
    </lineage>
</organism>
<keyword evidence="3 6" id="KW-0812">Transmembrane</keyword>
<dbReference type="PANTHER" id="PTHR11384:SF59">
    <property type="entry name" value="LYSOSOMAL COBALAMIN TRANSPORTER ABCD4"/>
    <property type="match status" value="1"/>
</dbReference>
<evidence type="ECO:0000256" key="2">
    <source>
        <dbReference type="ARBA" id="ARBA00022448"/>
    </source>
</evidence>
<dbReference type="Pfam" id="PF06472">
    <property type="entry name" value="ABC_membrane_2"/>
    <property type="match status" value="1"/>
</dbReference>
<dbReference type="SUPFAM" id="SSF90123">
    <property type="entry name" value="ABC transporter transmembrane region"/>
    <property type="match status" value="1"/>
</dbReference>
<keyword evidence="4 6" id="KW-1133">Transmembrane helix</keyword>
<evidence type="ECO:0000256" key="3">
    <source>
        <dbReference type="ARBA" id="ARBA00022692"/>
    </source>
</evidence>
<evidence type="ECO:0000256" key="5">
    <source>
        <dbReference type="ARBA" id="ARBA00023136"/>
    </source>
</evidence>
<dbReference type="PROSITE" id="PS00211">
    <property type="entry name" value="ABC_TRANSPORTER_1"/>
    <property type="match status" value="1"/>
</dbReference>
<evidence type="ECO:0000313" key="9">
    <source>
        <dbReference type="Proteomes" id="UP001061958"/>
    </source>
</evidence>
<protein>
    <recommendedName>
        <fullName evidence="7">ABC transporter domain-containing protein</fullName>
    </recommendedName>
</protein>
<dbReference type="InterPro" id="IPR050835">
    <property type="entry name" value="ABC_transporter_sub-D"/>
</dbReference>
<feature type="transmembrane region" description="Helical" evidence="6">
    <location>
        <begin position="291"/>
        <end position="313"/>
    </location>
</feature>
<reference evidence="8" key="1">
    <citation type="journal article" date="2022" name="Proc. Natl. Acad. Sci. U.S.A.">
        <title>Life cycle and functional genomics of the unicellular red alga Galdieria for elucidating algal and plant evolution and industrial use.</title>
        <authorList>
            <person name="Hirooka S."/>
            <person name="Itabashi T."/>
            <person name="Ichinose T.M."/>
            <person name="Onuma R."/>
            <person name="Fujiwara T."/>
            <person name="Yamashita S."/>
            <person name="Jong L.W."/>
            <person name="Tomita R."/>
            <person name="Iwane A.H."/>
            <person name="Miyagishima S.Y."/>
        </authorList>
    </citation>
    <scope>NUCLEOTIDE SEQUENCE</scope>
    <source>
        <strain evidence="8">NBRC 102759</strain>
    </source>
</reference>
<evidence type="ECO:0000313" key="8">
    <source>
        <dbReference type="EMBL" id="GJQ13194.1"/>
    </source>
</evidence>
<accession>A0A9C7URN3</accession>
<dbReference type="Proteomes" id="UP001061958">
    <property type="component" value="Unassembled WGS sequence"/>
</dbReference>
<sequence length="594" mass="68226">MSYQPLRSETTSVNWHMEEKYHKEAIFSFQFLRNLYRIFLLSQVSNTDKYLLGLWGLLIVISLLCSYQIILIPGKIYQFLLEGDKESFVVELWILLFWCILITCIRILREACQSVLSNRARKAVTEYIQSIYMSNFSFYRLHNWKDAPDNPDQRIVSDVEQLFELLYQTLGGQLGSSGLIEAVLNILWYSFHTLVRCGLVGISIAYAWSILVGVVETLLVNVVSPWIFQQEVFQAWFRFLHIDLRRNAEYILFQGDGNFERRRLQNALESVVNNRYRIIFRQMGLNSAQVGYGYLVNLIMYITIGIVLLQGSYWSLEKDSTKAEWIAQTSGIFISLLYGFTTLIQRGTNLSSLVPVSTRVAQLLDKLETLTNTWMQSCIELSNNQIEVCDITVETLDGKFLLSSLSFQLAKAESLLIYGPSGIGKTCILRCIRGLWKPSKGRIFRPALSDVSYYGIYFLPEYPYLPPNCSLREQLCYPKSKDSKQEEEEEIESLLKCVGLSNLQHRVGGLDSKKDLTLLLSAGEKQKLCLARALYHKPSWIVMDEAICNLDTDSKQAVYNILKFRGIGFITVSHDEELKAVHDKILELSKNDDL</sequence>
<dbReference type="PROSITE" id="PS50893">
    <property type="entry name" value="ABC_TRANSPORTER_2"/>
    <property type="match status" value="1"/>
</dbReference>